<evidence type="ECO:0000313" key="1">
    <source>
        <dbReference type="EMBL" id="GAH37705.1"/>
    </source>
</evidence>
<organism evidence="1">
    <name type="scientific">marine sediment metagenome</name>
    <dbReference type="NCBI Taxonomy" id="412755"/>
    <lineage>
        <taxon>unclassified sequences</taxon>
        <taxon>metagenomes</taxon>
        <taxon>ecological metagenomes</taxon>
    </lineage>
</organism>
<comment type="caution">
    <text evidence="1">The sequence shown here is derived from an EMBL/GenBank/DDBJ whole genome shotgun (WGS) entry which is preliminary data.</text>
</comment>
<dbReference type="AlphaFoldDB" id="X1FYS2"/>
<reference evidence="1" key="1">
    <citation type="journal article" date="2014" name="Front. Microbiol.">
        <title>High frequency of phylogenetically diverse reductive dehalogenase-homologous genes in deep subseafloor sedimentary metagenomes.</title>
        <authorList>
            <person name="Kawai M."/>
            <person name="Futagami T."/>
            <person name="Toyoda A."/>
            <person name="Takaki Y."/>
            <person name="Nishi S."/>
            <person name="Hori S."/>
            <person name="Arai W."/>
            <person name="Tsubouchi T."/>
            <person name="Morono Y."/>
            <person name="Uchiyama I."/>
            <person name="Ito T."/>
            <person name="Fujiyama A."/>
            <person name="Inagaki F."/>
            <person name="Takami H."/>
        </authorList>
    </citation>
    <scope>NUCLEOTIDE SEQUENCE</scope>
    <source>
        <strain evidence="1">Expedition CK06-06</strain>
    </source>
</reference>
<accession>X1FYS2</accession>
<proteinExistence type="predicted"/>
<gene>
    <name evidence="1" type="ORF">S03H2_18301</name>
</gene>
<name>X1FYS2_9ZZZZ</name>
<feature type="non-terminal residue" evidence="1">
    <location>
        <position position="1"/>
    </location>
</feature>
<sequence length="326" mass="38697">LEAGVKQFFNEEQILKCAFHAPQLLNRGLLKELTRLKNEKYQDEIKELSFLGRLSLEFEAKKRNNKQRELKFADSKKAWQIYLKLRSLFSLSNPVKIETRFIQFLSELSLTHWKGANLLKEKCRSFFPAHGLTEKGLEAFKSRVYRAWRAIIRSFRKELEDLKSGFQDAKYLVLMNPINMDRFEKKALRKALVKFPWLRPIRRIMTKFYYQFRLSPAKRCSLTFLLGLVSEHCHSWLKSAVDTLIRCEEQIFRFQVLIEKYPALKNVKSIKVVDESTMRKINKLYQTQFGMRTVETLEMRLKHYLECPFIIVPSVLEGRGEIDNKI</sequence>
<evidence type="ECO:0008006" key="2">
    <source>
        <dbReference type="Google" id="ProtNLM"/>
    </source>
</evidence>
<protein>
    <recommendedName>
        <fullName evidence="2">Transposase IS204/IS1001/IS1096/IS1165 DDE domain-containing protein</fullName>
    </recommendedName>
</protein>
<dbReference type="EMBL" id="BARU01009490">
    <property type="protein sequence ID" value="GAH37705.1"/>
    <property type="molecule type" value="Genomic_DNA"/>
</dbReference>